<keyword evidence="2" id="KW-1185">Reference proteome</keyword>
<accession>A0A0N4YJ10</accession>
<protein>
    <submittedName>
        <fullName evidence="3">Velvet domain-containing protein</fullName>
    </submittedName>
</protein>
<reference evidence="1 2" key="2">
    <citation type="submission" date="2018-11" db="EMBL/GenBank/DDBJ databases">
        <authorList>
            <consortium name="Pathogen Informatics"/>
        </authorList>
    </citation>
    <scope>NUCLEOTIDE SEQUENCE [LARGE SCALE GENOMIC DNA]</scope>
</reference>
<dbReference type="AlphaFoldDB" id="A0A0N4YJ10"/>
<name>A0A0N4YJ10_NIPBR</name>
<gene>
    <name evidence="1" type="ORF">NBR_LOCUS16928</name>
</gene>
<reference evidence="3" key="1">
    <citation type="submission" date="2017-02" db="UniProtKB">
        <authorList>
            <consortium name="WormBaseParasite"/>
        </authorList>
    </citation>
    <scope>IDENTIFICATION</scope>
</reference>
<sequence length="121" mass="13008">MFSTPGSSGVHVVSIGDSKGVKRLRVNVIYERRSGAGSSPVAEEVDSPPQIDFEGYGDEIPEWGGIEQEVSSGHANWNEDDIGDGVPGVLYAKVAAIGRPYVFVLGNETQTRIAVQRCLFQ</sequence>
<dbReference type="STRING" id="27835.A0A0N4YJ10"/>
<evidence type="ECO:0000313" key="3">
    <source>
        <dbReference type="WBParaSite" id="NBR_0001692701-mRNA-1"/>
    </source>
</evidence>
<dbReference type="WBParaSite" id="NBR_0001692701-mRNA-1">
    <property type="protein sequence ID" value="NBR_0001692701-mRNA-1"/>
    <property type="gene ID" value="NBR_0001692701"/>
</dbReference>
<evidence type="ECO:0000313" key="1">
    <source>
        <dbReference type="EMBL" id="VDL80531.1"/>
    </source>
</evidence>
<organism evidence="3">
    <name type="scientific">Nippostrongylus brasiliensis</name>
    <name type="common">Rat hookworm</name>
    <dbReference type="NCBI Taxonomy" id="27835"/>
    <lineage>
        <taxon>Eukaryota</taxon>
        <taxon>Metazoa</taxon>
        <taxon>Ecdysozoa</taxon>
        <taxon>Nematoda</taxon>
        <taxon>Chromadorea</taxon>
        <taxon>Rhabditida</taxon>
        <taxon>Rhabditina</taxon>
        <taxon>Rhabditomorpha</taxon>
        <taxon>Strongyloidea</taxon>
        <taxon>Heligmosomidae</taxon>
        <taxon>Nippostrongylus</taxon>
    </lineage>
</organism>
<proteinExistence type="predicted"/>
<dbReference type="Proteomes" id="UP000271162">
    <property type="component" value="Unassembled WGS sequence"/>
</dbReference>
<evidence type="ECO:0000313" key="2">
    <source>
        <dbReference type="Proteomes" id="UP000271162"/>
    </source>
</evidence>
<dbReference type="EMBL" id="UYSL01022470">
    <property type="protein sequence ID" value="VDL80531.1"/>
    <property type="molecule type" value="Genomic_DNA"/>
</dbReference>